<protein>
    <recommendedName>
        <fullName evidence="2">UPF0102 protein GRF59_07955</fullName>
    </recommendedName>
</protein>
<dbReference type="InterPro" id="IPR011335">
    <property type="entry name" value="Restrct_endonuc-II-like"/>
</dbReference>
<organism evidence="3 4">
    <name type="scientific">Paenibacillus dendrobii</name>
    <dbReference type="NCBI Taxonomy" id="2691084"/>
    <lineage>
        <taxon>Bacteria</taxon>
        <taxon>Bacillati</taxon>
        <taxon>Bacillota</taxon>
        <taxon>Bacilli</taxon>
        <taxon>Bacillales</taxon>
        <taxon>Paenibacillaceae</taxon>
        <taxon>Paenibacillus</taxon>
    </lineage>
</organism>
<evidence type="ECO:0000313" key="3">
    <source>
        <dbReference type="EMBL" id="MWV43567.1"/>
    </source>
</evidence>
<evidence type="ECO:0000313" key="4">
    <source>
        <dbReference type="Proteomes" id="UP000460318"/>
    </source>
</evidence>
<dbReference type="InterPro" id="IPR003509">
    <property type="entry name" value="UPF0102_YraN-like"/>
</dbReference>
<dbReference type="NCBIfam" id="NF009154">
    <property type="entry name" value="PRK12497.3-3"/>
    <property type="match status" value="1"/>
</dbReference>
<evidence type="ECO:0000256" key="2">
    <source>
        <dbReference type="HAMAP-Rule" id="MF_00048"/>
    </source>
</evidence>
<dbReference type="CDD" id="cd20736">
    <property type="entry name" value="PoNe_Nuclease"/>
    <property type="match status" value="1"/>
</dbReference>
<dbReference type="GO" id="GO:0003676">
    <property type="term" value="F:nucleic acid binding"/>
    <property type="evidence" value="ECO:0007669"/>
    <property type="project" value="InterPro"/>
</dbReference>
<proteinExistence type="inferred from homology"/>
<gene>
    <name evidence="3" type="ORF">GRF59_07955</name>
</gene>
<dbReference type="Gene3D" id="3.40.1350.10">
    <property type="match status" value="1"/>
</dbReference>
<accession>A0A7X3LFZ3</accession>
<dbReference type="EMBL" id="WUBI01000001">
    <property type="protein sequence ID" value="MWV43567.1"/>
    <property type="molecule type" value="Genomic_DNA"/>
</dbReference>
<dbReference type="PANTHER" id="PTHR34039">
    <property type="entry name" value="UPF0102 PROTEIN YRAN"/>
    <property type="match status" value="1"/>
</dbReference>
<keyword evidence="4" id="KW-1185">Reference proteome</keyword>
<comment type="similarity">
    <text evidence="1 2">Belongs to the UPF0102 family.</text>
</comment>
<dbReference type="HAMAP" id="MF_00048">
    <property type="entry name" value="UPF0102"/>
    <property type="match status" value="1"/>
</dbReference>
<dbReference type="AlphaFoldDB" id="A0A7X3LFZ3"/>
<dbReference type="RefSeq" id="WP_160497060.1">
    <property type="nucleotide sequence ID" value="NZ_WUBI01000001.1"/>
</dbReference>
<dbReference type="NCBIfam" id="NF009150">
    <property type="entry name" value="PRK12497.1-3"/>
    <property type="match status" value="1"/>
</dbReference>
<reference evidence="3 4" key="1">
    <citation type="submission" date="2019-12" db="EMBL/GenBank/DDBJ databases">
        <title>Paenibacillus sp. nov., an endophytic bacterium isolated from the stem of Dendrobium.</title>
        <authorList>
            <person name="Zhao R."/>
        </authorList>
    </citation>
    <scope>NUCLEOTIDE SEQUENCE [LARGE SCALE GENOMIC DNA]</scope>
    <source>
        <strain evidence="3 4">HJL G12</strain>
    </source>
</reference>
<evidence type="ECO:0000256" key="1">
    <source>
        <dbReference type="ARBA" id="ARBA00006738"/>
    </source>
</evidence>
<sequence>MVERTNRPKDNRREKGAAAEQAACSYLASRGYAIKDRNWRCRSGELDIVAEMGQLLVIVEVRSRSISTRFGTAAESVDIRKIKQIRNTALAYLHYKQQVEREIRFDVVAIELDSERRAASLQHIEGAF</sequence>
<dbReference type="SUPFAM" id="SSF52980">
    <property type="entry name" value="Restriction endonuclease-like"/>
    <property type="match status" value="1"/>
</dbReference>
<comment type="caution">
    <text evidence="3">The sequence shown here is derived from an EMBL/GenBank/DDBJ whole genome shotgun (WGS) entry which is preliminary data.</text>
</comment>
<name>A0A7X3LFZ3_9BACL</name>
<dbReference type="PANTHER" id="PTHR34039:SF1">
    <property type="entry name" value="UPF0102 PROTEIN YRAN"/>
    <property type="match status" value="1"/>
</dbReference>
<dbReference type="InterPro" id="IPR011856">
    <property type="entry name" value="tRNA_endonuc-like_dom_sf"/>
</dbReference>
<dbReference type="Pfam" id="PF02021">
    <property type="entry name" value="UPF0102"/>
    <property type="match status" value="1"/>
</dbReference>
<dbReference type="Proteomes" id="UP000460318">
    <property type="component" value="Unassembled WGS sequence"/>
</dbReference>